<dbReference type="InterPro" id="IPR011701">
    <property type="entry name" value="MFS"/>
</dbReference>
<gene>
    <name evidence="8" type="ORF">SEPMUDRAFT_63611</name>
</gene>
<evidence type="ECO:0000256" key="3">
    <source>
        <dbReference type="ARBA" id="ARBA00022989"/>
    </source>
</evidence>
<evidence type="ECO:0000256" key="6">
    <source>
        <dbReference type="SAM" id="Phobius"/>
    </source>
</evidence>
<organism evidence="8 9">
    <name type="scientific">Sphaerulina musiva (strain SO2202)</name>
    <name type="common">Poplar stem canker fungus</name>
    <name type="synonym">Septoria musiva</name>
    <dbReference type="NCBI Taxonomy" id="692275"/>
    <lineage>
        <taxon>Eukaryota</taxon>
        <taxon>Fungi</taxon>
        <taxon>Dikarya</taxon>
        <taxon>Ascomycota</taxon>
        <taxon>Pezizomycotina</taxon>
        <taxon>Dothideomycetes</taxon>
        <taxon>Dothideomycetidae</taxon>
        <taxon>Mycosphaerellales</taxon>
        <taxon>Mycosphaerellaceae</taxon>
        <taxon>Sphaerulina</taxon>
    </lineage>
</organism>
<dbReference type="AlphaFoldDB" id="M3AZV3"/>
<feature type="region of interest" description="Disordered" evidence="5">
    <location>
        <begin position="259"/>
        <end position="299"/>
    </location>
</feature>
<feature type="compositionally biased region" description="Polar residues" evidence="5">
    <location>
        <begin position="287"/>
        <end position="299"/>
    </location>
</feature>
<dbReference type="PROSITE" id="PS50850">
    <property type="entry name" value="MFS"/>
    <property type="match status" value="1"/>
</dbReference>
<dbReference type="OMA" id="RYIFWIS"/>
<proteinExistence type="predicted"/>
<dbReference type="PANTHER" id="PTHR23502">
    <property type="entry name" value="MAJOR FACILITATOR SUPERFAMILY"/>
    <property type="match status" value="1"/>
</dbReference>
<feature type="transmembrane region" description="Helical" evidence="6">
    <location>
        <begin position="336"/>
        <end position="358"/>
    </location>
</feature>
<evidence type="ECO:0000256" key="5">
    <source>
        <dbReference type="SAM" id="MobiDB-lite"/>
    </source>
</evidence>
<dbReference type="GO" id="GO:0005886">
    <property type="term" value="C:plasma membrane"/>
    <property type="evidence" value="ECO:0007669"/>
    <property type="project" value="TreeGrafter"/>
</dbReference>
<feature type="domain" description="Major facilitator superfamily (MFS) profile" evidence="7">
    <location>
        <begin position="59"/>
        <end position="555"/>
    </location>
</feature>
<keyword evidence="9" id="KW-1185">Reference proteome</keyword>
<comment type="subcellular location">
    <subcellularLocation>
        <location evidence="1">Membrane</location>
        <topology evidence="1">Multi-pass membrane protein</topology>
    </subcellularLocation>
</comment>
<evidence type="ECO:0000256" key="2">
    <source>
        <dbReference type="ARBA" id="ARBA00022692"/>
    </source>
</evidence>
<keyword evidence="4 6" id="KW-0472">Membrane</keyword>
<evidence type="ECO:0000256" key="4">
    <source>
        <dbReference type="ARBA" id="ARBA00023136"/>
    </source>
</evidence>
<feature type="transmembrane region" description="Helical" evidence="6">
    <location>
        <begin position="59"/>
        <end position="86"/>
    </location>
</feature>
<reference evidence="8 9" key="1">
    <citation type="journal article" date="2012" name="PLoS Pathog.">
        <title>Diverse lifestyles and strategies of plant pathogenesis encoded in the genomes of eighteen Dothideomycetes fungi.</title>
        <authorList>
            <person name="Ohm R.A."/>
            <person name="Feau N."/>
            <person name="Henrissat B."/>
            <person name="Schoch C.L."/>
            <person name="Horwitz B.A."/>
            <person name="Barry K.W."/>
            <person name="Condon B.J."/>
            <person name="Copeland A.C."/>
            <person name="Dhillon B."/>
            <person name="Glaser F."/>
            <person name="Hesse C.N."/>
            <person name="Kosti I."/>
            <person name="LaButti K."/>
            <person name="Lindquist E.A."/>
            <person name="Lucas S."/>
            <person name="Salamov A.A."/>
            <person name="Bradshaw R.E."/>
            <person name="Ciuffetti L."/>
            <person name="Hamelin R.C."/>
            <person name="Kema G.H.J."/>
            <person name="Lawrence C."/>
            <person name="Scott J.A."/>
            <person name="Spatafora J.W."/>
            <person name="Turgeon B.G."/>
            <person name="de Wit P.J.G.M."/>
            <person name="Zhong S."/>
            <person name="Goodwin S.B."/>
            <person name="Grigoriev I.V."/>
        </authorList>
    </citation>
    <scope>NUCLEOTIDE SEQUENCE [LARGE SCALE GENOMIC DNA]</scope>
    <source>
        <strain evidence="8 9">SO2202</strain>
    </source>
</reference>
<protein>
    <submittedName>
        <fullName evidence="8">MFS general substrate transporter</fullName>
    </submittedName>
</protein>
<dbReference type="InterPro" id="IPR036259">
    <property type="entry name" value="MFS_trans_sf"/>
</dbReference>
<dbReference type="EMBL" id="KB456263">
    <property type="protein sequence ID" value="EMF13057.1"/>
    <property type="molecule type" value="Genomic_DNA"/>
</dbReference>
<dbReference type="SUPFAM" id="SSF103473">
    <property type="entry name" value="MFS general substrate transporter"/>
    <property type="match status" value="1"/>
</dbReference>
<accession>M3AZV3</accession>
<evidence type="ECO:0000259" key="7">
    <source>
        <dbReference type="PROSITE" id="PS50850"/>
    </source>
</evidence>
<dbReference type="Gene3D" id="1.20.1250.20">
    <property type="entry name" value="MFS general substrate transporter like domains"/>
    <property type="match status" value="1"/>
</dbReference>
<dbReference type="InterPro" id="IPR020846">
    <property type="entry name" value="MFS_dom"/>
</dbReference>
<feature type="transmembrane region" description="Helical" evidence="6">
    <location>
        <begin position="517"/>
        <end position="539"/>
    </location>
</feature>
<dbReference type="RefSeq" id="XP_016761178.1">
    <property type="nucleotide sequence ID" value="XM_016909644.1"/>
</dbReference>
<evidence type="ECO:0000313" key="8">
    <source>
        <dbReference type="EMBL" id="EMF13057.1"/>
    </source>
</evidence>
<dbReference type="eggNOG" id="KOG0255">
    <property type="taxonomic scope" value="Eukaryota"/>
</dbReference>
<feature type="transmembrane region" description="Helical" evidence="6">
    <location>
        <begin position="378"/>
        <end position="399"/>
    </location>
</feature>
<feature type="transmembrane region" description="Helical" evidence="6">
    <location>
        <begin position="483"/>
        <end position="505"/>
    </location>
</feature>
<name>M3AZV3_SPHMS</name>
<dbReference type="GO" id="GO:0022857">
    <property type="term" value="F:transmembrane transporter activity"/>
    <property type="evidence" value="ECO:0007669"/>
    <property type="project" value="InterPro"/>
</dbReference>
<feature type="transmembrane region" description="Helical" evidence="6">
    <location>
        <begin position="448"/>
        <end position="471"/>
    </location>
</feature>
<feature type="transmembrane region" description="Helical" evidence="6">
    <location>
        <begin position="106"/>
        <end position="127"/>
    </location>
</feature>
<dbReference type="HOGENOM" id="CLU_008455_13_6_1"/>
<sequence>MSQWKYAFGLTKQQVAEAEPPGTERLIEHEENDHVTLIPPPTLNPADPLNWSRWRKYTVLGIMSIYCFSVNLASSGLAPSLGLIMVQLPRPENSPPPEFSKLTHLIAFNVLMIGLGNIIWVPMSNLVGRRPVLIFAMTVTVAATVWCGEAKSFDSLLGARVVQGFGMGPADSIAANVVGEMFFVHERGRAMAVYTIFLSGGSFIGGIAGGYISSDLGYRYIFWISLALLGFILVAQILFVPETSFDRVGQLLQDQITSGDQSTSSYADSEKEKEKSNVNTIEHAPTKSMTPTTSRHNNNSTYTYAQSVGFRLPPNDKTKSVPQLVFQHFLAPWKTLLLPGTWLVCLHYGGLLGGLVTISTVGPQILSGPPYKWGDNAGLLNLGGVVGTMIGGLFTYVVTDMITRIKAKSDRNGLAEPEERLLTMFPALIISTAGIWTFGFSAGMHNTYTAWVGMVFGLGMVGLGITQIPSVGFNYLIDAYGPLAADCFVMTTIARSAISFAWTFFAGHWVETAGAETPFGVFGALMGLFSLLTLPVWYWGKRMRIATAGLIPREE</sequence>
<keyword evidence="3 6" id="KW-1133">Transmembrane helix</keyword>
<dbReference type="Pfam" id="PF07690">
    <property type="entry name" value="MFS_1"/>
    <property type="match status" value="1"/>
</dbReference>
<feature type="transmembrane region" description="Helical" evidence="6">
    <location>
        <begin position="420"/>
        <end position="442"/>
    </location>
</feature>
<dbReference type="Proteomes" id="UP000016931">
    <property type="component" value="Unassembled WGS sequence"/>
</dbReference>
<evidence type="ECO:0000313" key="9">
    <source>
        <dbReference type="Proteomes" id="UP000016931"/>
    </source>
</evidence>
<feature type="transmembrane region" description="Helical" evidence="6">
    <location>
        <begin position="191"/>
        <end position="214"/>
    </location>
</feature>
<dbReference type="PANTHER" id="PTHR23502:SF181">
    <property type="entry name" value="MAJOR FACILITATOR SUPERFAMILY (MFS) PROFILE DOMAIN-CONTAINING PROTEIN"/>
    <property type="match status" value="1"/>
</dbReference>
<dbReference type="STRING" id="692275.M3AZV3"/>
<dbReference type="GeneID" id="27906781"/>
<evidence type="ECO:0000256" key="1">
    <source>
        <dbReference type="ARBA" id="ARBA00004141"/>
    </source>
</evidence>
<keyword evidence="2 6" id="KW-0812">Transmembrane</keyword>
<feature type="transmembrane region" description="Helical" evidence="6">
    <location>
        <begin position="220"/>
        <end position="240"/>
    </location>
</feature>